<dbReference type="AlphaFoldDB" id="A0A6S6RB37"/>
<feature type="signal peptide" evidence="5">
    <location>
        <begin position="1"/>
        <end position="22"/>
    </location>
</feature>
<dbReference type="GO" id="GO:0043190">
    <property type="term" value="C:ATP-binding cassette (ABC) transporter complex"/>
    <property type="evidence" value="ECO:0007669"/>
    <property type="project" value="InterPro"/>
</dbReference>
<keyword evidence="2" id="KW-0813">Transport</keyword>
<dbReference type="InterPro" id="IPR000914">
    <property type="entry name" value="SBP_5_dom"/>
</dbReference>
<feature type="region of interest" description="Disordered" evidence="4">
    <location>
        <begin position="28"/>
        <end position="57"/>
    </location>
</feature>
<dbReference type="PIRSF" id="PIRSF002741">
    <property type="entry name" value="MppA"/>
    <property type="match status" value="1"/>
</dbReference>
<proteinExistence type="inferred from homology"/>
<dbReference type="KEGG" id="acel:acsn021_40210"/>
<evidence type="ECO:0000256" key="1">
    <source>
        <dbReference type="ARBA" id="ARBA00005695"/>
    </source>
</evidence>
<dbReference type="Gene3D" id="3.10.105.10">
    <property type="entry name" value="Dipeptide-binding Protein, Domain 3"/>
    <property type="match status" value="1"/>
</dbReference>
<organism evidence="6 7">
    <name type="scientific">Anaerocolumna cellulosilytica</name>
    <dbReference type="NCBI Taxonomy" id="433286"/>
    <lineage>
        <taxon>Bacteria</taxon>
        <taxon>Bacillati</taxon>
        <taxon>Bacillota</taxon>
        <taxon>Clostridia</taxon>
        <taxon>Lachnospirales</taxon>
        <taxon>Lachnospiraceae</taxon>
        <taxon>Anaerocolumna</taxon>
    </lineage>
</organism>
<evidence type="ECO:0000256" key="2">
    <source>
        <dbReference type="ARBA" id="ARBA00022448"/>
    </source>
</evidence>
<dbReference type="GO" id="GO:1904680">
    <property type="term" value="F:peptide transmembrane transporter activity"/>
    <property type="evidence" value="ECO:0007669"/>
    <property type="project" value="TreeGrafter"/>
</dbReference>
<dbReference type="GO" id="GO:0015833">
    <property type="term" value="P:peptide transport"/>
    <property type="evidence" value="ECO:0007669"/>
    <property type="project" value="TreeGrafter"/>
</dbReference>
<evidence type="ECO:0000313" key="6">
    <source>
        <dbReference type="EMBL" id="BCJ96452.1"/>
    </source>
</evidence>
<keyword evidence="3 5" id="KW-0732">Signal</keyword>
<feature type="chain" id="PRO_5043467429" evidence="5">
    <location>
        <begin position="23"/>
        <end position="531"/>
    </location>
</feature>
<feature type="compositionally biased region" description="Low complexity" evidence="4">
    <location>
        <begin position="41"/>
        <end position="56"/>
    </location>
</feature>
<dbReference type="SUPFAM" id="SSF53850">
    <property type="entry name" value="Periplasmic binding protein-like II"/>
    <property type="match status" value="1"/>
</dbReference>
<dbReference type="EMBL" id="AP023367">
    <property type="protein sequence ID" value="BCJ96452.1"/>
    <property type="molecule type" value="Genomic_DNA"/>
</dbReference>
<keyword evidence="7" id="KW-1185">Reference proteome</keyword>
<dbReference type="RefSeq" id="WP_184095411.1">
    <property type="nucleotide sequence ID" value="NZ_AP023367.1"/>
</dbReference>
<comment type="similarity">
    <text evidence="1">Belongs to the bacterial solute-binding protein 5 family.</text>
</comment>
<evidence type="ECO:0000256" key="5">
    <source>
        <dbReference type="SAM" id="SignalP"/>
    </source>
</evidence>
<evidence type="ECO:0000313" key="7">
    <source>
        <dbReference type="Proteomes" id="UP000515561"/>
    </source>
</evidence>
<dbReference type="PANTHER" id="PTHR30290:SF9">
    <property type="entry name" value="OLIGOPEPTIDE-BINDING PROTEIN APPA"/>
    <property type="match status" value="1"/>
</dbReference>
<dbReference type="Proteomes" id="UP000515561">
    <property type="component" value="Chromosome"/>
</dbReference>
<gene>
    <name evidence="6" type="ORF">acsn021_40210</name>
</gene>
<dbReference type="Pfam" id="PF00496">
    <property type="entry name" value="SBP_bac_5"/>
    <property type="match status" value="1"/>
</dbReference>
<name>A0A6S6RB37_9FIRM</name>
<dbReference type="InterPro" id="IPR030678">
    <property type="entry name" value="Peptide/Ni-bd"/>
</dbReference>
<sequence>MKKRSKFTLFMLTMLVLSIALYGCGGDKNSTNKEETPANDTSSTTPTEASPETKTPVEGGSIVVAISQDLDSLDPHKAVAAGTKEVLFNIFEGLVKPDKDGNLVPAVAESYEISTGGKVYTFKLKSGVKFHNGSLVTADDVVYSLKRSAGLLKTTDSSVVVESALNNVSEVNKVDDSTVELVLKEADTELIGYLTVAIIPESYEKQDTAPIGTGPFKFVSYSPMEKLVVEKNEEYYIAGKPYLDKVTFKIAPNADSAVVELLGGSIDIFAYLTEAQAEQLKGSFRIEEGNMNLVQALFLNNAVEPFNNIKVRQALNYAIDKQSLLDFVAGGKGRIIGSNMFTGFAKYYEDLTGMYTYDVAKAKELLAEAGYPSGFSFTITVPSNYKFHVDTAQVITEQLKQVGITADIKQVEWASWLSDVYTERKYEATIIGLDAKLAGRDVLDRYKTTARNNFLNYSNTEFDKLLEKAIETVSDEEKITTYKQLQTILAHDAASVYIQDPALLVAVNPKLGGYTFYPVYIQDMSSIYFTE</sequence>
<evidence type="ECO:0000256" key="3">
    <source>
        <dbReference type="ARBA" id="ARBA00022729"/>
    </source>
</evidence>
<dbReference type="InterPro" id="IPR039424">
    <property type="entry name" value="SBP_5"/>
</dbReference>
<evidence type="ECO:0000256" key="4">
    <source>
        <dbReference type="SAM" id="MobiDB-lite"/>
    </source>
</evidence>
<accession>A0A6S6RB37</accession>
<dbReference type="GO" id="GO:0042597">
    <property type="term" value="C:periplasmic space"/>
    <property type="evidence" value="ECO:0007669"/>
    <property type="project" value="UniProtKB-ARBA"/>
</dbReference>
<dbReference type="PANTHER" id="PTHR30290">
    <property type="entry name" value="PERIPLASMIC BINDING COMPONENT OF ABC TRANSPORTER"/>
    <property type="match status" value="1"/>
</dbReference>
<dbReference type="Gene3D" id="3.40.190.10">
    <property type="entry name" value="Periplasmic binding protein-like II"/>
    <property type="match status" value="1"/>
</dbReference>
<dbReference type="Gene3D" id="3.90.76.10">
    <property type="entry name" value="Dipeptide-binding Protein, Domain 1"/>
    <property type="match status" value="1"/>
</dbReference>
<reference evidence="6 7" key="1">
    <citation type="journal article" date="2016" name="Int. J. Syst. Evol. Microbiol.">
        <title>Descriptions of Anaerotaenia torta gen. nov., sp. nov. and Anaerocolumna cellulosilytica gen. nov., sp. nov. isolated from a methanogenic reactor of cattle waste.</title>
        <authorList>
            <person name="Uek A."/>
            <person name="Ohtaki Y."/>
            <person name="Kaku N."/>
            <person name="Ueki K."/>
        </authorList>
    </citation>
    <scope>NUCLEOTIDE SEQUENCE [LARGE SCALE GENOMIC DNA]</scope>
    <source>
        <strain evidence="6 7">SN021</strain>
    </source>
</reference>
<dbReference type="PROSITE" id="PS51257">
    <property type="entry name" value="PROKAR_LIPOPROTEIN"/>
    <property type="match status" value="1"/>
</dbReference>
<protein>
    <submittedName>
        <fullName evidence="6">Diguanylate phosphodiesterase</fullName>
    </submittedName>
</protein>